<dbReference type="Pfam" id="PF16841">
    <property type="entry name" value="CBM60"/>
    <property type="match status" value="3"/>
</dbReference>
<proteinExistence type="predicted"/>
<evidence type="ECO:0000313" key="3">
    <source>
        <dbReference type="EMBL" id="MBL6458850.1"/>
    </source>
</evidence>
<feature type="compositionally biased region" description="Pro residues" evidence="1">
    <location>
        <begin position="386"/>
        <end position="400"/>
    </location>
</feature>
<feature type="region of interest" description="Disordered" evidence="1">
    <location>
        <begin position="379"/>
        <end position="405"/>
    </location>
</feature>
<dbReference type="EMBL" id="JAEUXJ010000020">
    <property type="protein sequence ID" value="MBL6458850.1"/>
    <property type="molecule type" value="Genomic_DNA"/>
</dbReference>
<dbReference type="InterPro" id="IPR031768">
    <property type="entry name" value="CBM60_xylan-bd"/>
</dbReference>
<name>A0ABS1VB06_9PROT</name>
<sequence length="428" mass="44425">MASIIIGTGNDELVLQISQDAWQGDAQYSITVDGVAYGDMLTASSLHASGESDTVTVHGDWGAGPHTVSLALLNDGWGGTPDTDRNLYLDGAVFNGLPVLDENSVAAIKTSDPVSFDFVERGPYLPTYPPTTTTIGEGSDTLALKVSQDAYLGVSAQYAITVDGVQIGGPLTASALHVGGQSDTVLVKGDWGAGPHAVTVTLLNDEWGGTPDADRNLYLDGATFNGLAVTDTNSVAAIKSSDPVSFDFVERGPILPVFEPTSTTIGSGNDALVLKISQDAVQPAYAQYTVSVDGVQIGGVLNAGALHSSGQSDTVTVLGDWGAGSHLVSVAFLNDFYAPESGLDRNLYLDGATFNGLTVNDPNSVAAIKSSDPASFDFVERGPYLPTSPPDTSPEPPPVDQPASEPVDWNALAAQALANYEATGQWFI</sequence>
<evidence type="ECO:0000313" key="4">
    <source>
        <dbReference type="Proteomes" id="UP000606490"/>
    </source>
</evidence>
<reference evidence="3 4" key="1">
    <citation type="submission" date="2021-01" db="EMBL/GenBank/DDBJ databases">
        <title>Belnapia mucosa sp. nov. and Belnapia arida sp. nov., isolated from the Tabernas Desert (Almeria, Spain).</title>
        <authorList>
            <person name="Molina-Menor E."/>
            <person name="Vidal-Verdu A."/>
            <person name="Calonge A."/>
            <person name="Satari L."/>
            <person name="Pereto Magraner J."/>
            <person name="Porcar Miralles M."/>
        </authorList>
    </citation>
    <scope>NUCLEOTIDE SEQUENCE [LARGE SCALE GENOMIC DNA]</scope>
    <source>
        <strain evidence="3 4">T6</strain>
    </source>
</reference>
<accession>A0ABS1VB06</accession>
<evidence type="ECO:0000256" key="1">
    <source>
        <dbReference type="SAM" id="MobiDB-lite"/>
    </source>
</evidence>
<dbReference type="Proteomes" id="UP000606490">
    <property type="component" value="Unassembled WGS sequence"/>
</dbReference>
<gene>
    <name evidence="3" type="ORF">JMJ55_26310</name>
</gene>
<feature type="domain" description="Carbohydrate binding module xylan-binding" evidence="2">
    <location>
        <begin position="286"/>
        <end position="360"/>
    </location>
</feature>
<feature type="domain" description="Carbohydrate binding module xylan-binding" evidence="2">
    <location>
        <begin position="142"/>
        <end position="226"/>
    </location>
</feature>
<evidence type="ECO:0000259" key="2">
    <source>
        <dbReference type="Pfam" id="PF16841"/>
    </source>
</evidence>
<protein>
    <recommendedName>
        <fullName evidence="2">Carbohydrate binding module xylan-binding domain-containing protein</fullName>
    </recommendedName>
</protein>
<dbReference type="RefSeq" id="WP_202828590.1">
    <property type="nucleotide sequence ID" value="NZ_JAEUXJ010000020.1"/>
</dbReference>
<comment type="caution">
    <text evidence="3">The sequence shown here is derived from an EMBL/GenBank/DDBJ whole genome shotgun (WGS) entry which is preliminary data.</text>
</comment>
<dbReference type="Gene3D" id="2.60.60.40">
    <property type="match status" value="3"/>
</dbReference>
<organism evidence="3 4">
    <name type="scientific">Belnapia mucosa</name>
    <dbReference type="NCBI Taxonomy" id="2804532"/>
    <lineage>
        <taxon>Bacteria</taxon>
        <taxon>Pseudomonadati</taxon>
        <taxon>Pseudomonadota</taxon>
        <taxon>Alphaproteobacteria</taxon>
        <taxon>Acetobacterales</taxon>
        <taxon>Roseomonadaceae</taxon>
        <taxon>Belnapia</taxon>
    </lineage>
</organism>
<feature type="domain" description="Carbohydrate binding module xylan-binding" evidence="2">
    <location>
        <begin position="13"/>
        <end position="94"/>
    </location>
</feature>
<keyword evidence="4" id="KW-1185">Reference proteome</keyword>